<comment type="caution">
    <text evidence="2">The sequence shown here is derived from an EMBL/GenBank/DDBJ whole genome shotgun (WGS) entry which is preliminary data.</text>
</comment>
<evidence type="ECO:0000313" key="3">
    <source>
        <dbReference type="Proteomes" id="UP001065593"/>
    </source>
</evidence>
<keyword evidence="3" id="KW-1185">Reference proteome</keyword>
<organism evidence="2 3">
    <name type="scientific">Lysinibacillus piscis</name>
    <dbReference type="NCBI Taxonomy" id="2518931"/>
    <lineage>
        <taxon>Bacteria</taxon>
        <taxon>Bacillati</taxon>
        <taxon>Bacillota</taxon>
        <taxon>Bacilli</taxon>
        <taxon>Bacillales</taxon>
        <taxon>Bacillaceae</taxon>
        <taxon>Lysinibacillus</taxon>
    </lineage>
</organism>
<accession>A0ABQ5NN48</accession>
<gene>
    <name evidence="2" type="ORF">LYSBPC_29290</name>
</gene>
<dbReference type="Pfam" id="PF16289">
    <property type="entry name" value="PIN_12"/>
    <property type="match status" value="1"/>
</dbReference>
<proteinExistence type="predicted"/>
<protein>
    <recommendedName>
        <fullName evidence="1">DUF4935 domain-containing protein</fullName>
    </recommendedName>
</protein>
<evidence type="ECO:0000313" key="2">
    <source>
        <dbReference type="EMBL" id="GLC89802.1"/>
    </source>
</evidence>
<dbReference type="Proteomes" id="UP001065593">
    <property type="component" value="Unassembled WGS sequence"/>
</dbReference>
<reference evidence="2" key="1">
    <citation type="submission" date="2022-08" db="EMBL/GenBank/DDBJ databases">
        <title>Draft genome sequence of Lysinibacillus sp. strain KH24.</title>
        <authorList>
            <person name="Kanbe H."/>
            <person name="Itoh H."/>
        </authorList>
    </citation>
    <scope>NUCLEOTIDE SEQUENCE</scope>
    <source>
        <strain evidence="2">KH24</strain>
    </source>
</reference>
<dbReference type="EMBL" id="BRZA01000004">
    <property type="protein sequence ID" value="GLC89802.1"/>
    <property type="molecule type" value="Genomic_DNA"/>
</dbReference>
<sequence length="501" mass="59220">MKYLALDTNIYLDMVVSRNESHKPETYGQMKKLLDYGEIKLVIPSIVIREVNRHINKEIEKIDSHLKLIKKNVESLYWINNVDEMKIFKEKIPNAISVIKEVKGLFESNKERYIIDAINLFNDLFSHEHVIHLEETSEILFKAQLRQLYKKRPFHYSQQDKDSLADAVIVESLIEYTKNELNSNDHMYFITRNTVDFSADNEKDKLHPDIQESILSLNLENQFHYRNHFNKTLIEDFKLETEHAGFLEDLKEEMQKEHLRELIEMDIEHHRELGGLTSLSANWEEIIREYDDVGNFIRELLDYQEELTNQFDILSDEYFDLIDKIQQLDLVNIQQSIRNFNSNDDEHITITSNLTDMQYEIIEIINERISIDIENHEANEMWKCEDHFSLNKTLLEFKNFSSGVLTITITGEFNPENEGTDLIDVLVNNTILNKNLKGYIEVYYGYLNFDEDNHPTDGILDDVNFYLEEVIEAVQDVSQHLINEIQQDNEIIRDINNKLGF</sequence>
<dbReference type="RefSeq" id="WP_264989675.1">
    <property type="nucleotide sequence ID" value="NZ_BRZA01000004.1"/>
</dbReference>
<feature type="domain" description="DUF4935" evidence="1">
    <location>
        <begin position="6"/>
        <end position="197"/>
    </location>
</feature>
<evidence type="ECO:0000259" key="1">
    <source>
        <dbReference type="Pfam" id="PF16289"/>
    </source>
</evidence>
<dbReference type="InterPro" id="IPR032557">
    <property type="entry name" value="DUF4935"/>
</dbReference>
<name>A0ABQ5NN48_9BACI</name>